<feature type="binding site" evidence="5">
    <location>
        <position position="223"/>
    </location>
    <ligand>
        <name>isopentenyl diphosphate</name>
        <dbReference type="ChEBI" id="CHEBI:128769"/>
    </ligand>
</feature>
<keyword evidence="2 5" id="KW-0479">Metal-binding</keyword>
<dbReference type="InterPro" id="IPR012340">
    <property type="entry name" value="NA-bd_OB-fold"/>
</dbReference>
<evidence type="ECO:0000256" key="2">
    <source>
        <dbReference type="ARBA" id="ARBA00022723"/>
    </source>
</evidence>
<feature type="binding site" evidence="5">
    <location>
        <position position="266"/>
    </location>
    <ligand>
        <name>isopentenyl diphosphate</name>
        <dbReference type="ChEBI" id="CHEBI:128769"/>
    </ligand>
</feature>
<feature type="binding site" evidence="5">
    <location>
        <position position="76"/>
    </location>
    <ligand>
        <name>dimethylallyl diphosphate</name>
        <dbReference type="ChEBI" id="CHEBI:57623"/>
    </ligand>
</feature>
<feature type="binding site" evidence="5">
    <location>
        <position position="224"/>
    </location>
    <ligand>
        <name>(2E)-4-hydroxy-3-methylbut-2-enyl diphosphate</name>
        <dbReference type="ChEBI" id="CHEBI:128753"/>
    </ligand>
</feature>
<keyword evidence="6" id="KW-0175">Coiled coil</keyword>
<evidence type="ECO:0000256" key="3">
    <source>
        <dbReference type="ARBA" id="ARBA00023004"/>
    </source>
</evidence>
<feature type="domain" description="S1 motif" evidence="7">
    <location>
        <begin position="315"/>
        <end position="384"/>
    </location>
</feature>
<reference evidence="8 9" key="1">
    <citation type="submission" date="2019-07" db="EMBL/GenBank/DDBJ databases">
        <title>Genomic Encyclopedia of Type Strains, Phase I: the one thousand microbial genomes (KMG-I) project.</title>
        <authorList>
            <person name="Kyrpides N."/>
        </authorList>
    </citation>
    <scope>NUCLEOTIDE SEQUENCE [LARGE SCALE GENOMIC DNA]</scope>
    <source>
        <strain evidence="8 9">DSM 13558</strain>
    </source>
</reference>
<dbReference type="GO" id="GO:0050992">
    <property type="term" value="P:dimethylallyl diphosphate biosynthetic process"/>
    <property type="evidence" value="ECO:0007669"/>
    <property type="project" value="UniProtKB-UniRule"/>
</dbReference>
<dbReference type="PROSITE" id="PS50126">
    <property type="entry name" value="S1"/>
    <property type="match status" value="5"/>
</dbReference>
<organism evidence="8 9">
    <name type="scientific">Sedimentibacter saalensis</name>
    <dbReference type="NCBI Taxonomy" id="130788"/>
    <lineage>
        <taxon>Bacteria</taxon>
        <taxon>Bacillati</taxon>
        <taxon>Bacillota</taxon>
        <taxon>Tissierellia</taxon>
        <taxon>Sedimentibacter</taxon>
    </lineage>
</organism>
<evidence type="ECO:0000259" key="7">
    <source>
        <dbReference type="PROSITE" id="PS50126"/>
    </source>
</evidence>
<dbReference type="Pfam" id="PF02401">
    <property type="entry name" value="LYTB"/>
    <property type="match status" value="1"/>
</dbReference>
<evidence type="ECO:0000256" key="5">
    <source>
        <dbReference type="HAMAP-Rule" id="MF_00191"/>
    </source>
</evidence>
<dbReference type="GO" id="GO:0051539">
    <property type="term" value="F:4 iron, 4 sulfur cluster binding"/>
    <property type="evidence" value="ECO:0007669"/>
    <property type="project" value="UniProtKB-UniRule"/>
</dbReference>
<feature type="binding site" evidence="5">
    <location>
        <position position="126"/>
    </location>
    <ligand>
        <name>isopentenyl diphosphate</name>
        <dbReference type="ChEBI" id="CHEBI:128769"/>
    </ligand>
</feature>
<dbReference type="GO" id="GO:0016114">
    <property type="term" value="P:terpenoid biosynthetic process"/>
    <property type="evidence" value="ECO:0007669"/>
    <property type="project" value="UniProtKB-UniRule"/>
</dbReference>
<evidence type="ECO:0000313" key="8">
    <source>
        <dbReference type="EMBL" id="TWH82410.1"/>
    </source>
</evidence>
<feature type="domain" description="S1 motif" evidence="7">
    <location>
        <begin position="576"/>
        <end position="644"/>
    </location>
</feature>
<feature type="domain" description="S1 motif" evidence="7">
    <location>
        <begin position="661"/>
        <end position="730"/>
    </location>
</feature>
<keyword evidence="1 5" id="KW-0004">4Fe-4S</keyword>
<feature type="binding site" evidence="5">
    <location>
        <position position="266"/>
    </location>
    <ligand>
        <name>(2E)-4-hydroxy-3-methylbut-2-enyl diphosphate</name>
        <dbReference type="ChEBI" id="CHEBI:128753"/>
    </ligand>
</feature>
<dbReference type="GO" id="GO:0051745">
    <property type="term" value="F:4-hydroxy-3-methylbut-2-enyl diphosphate reductase activity"/>
    <property type="evidence" value="ECO:0007669"/>
    <property type="project" value="UniProtKB-UniRule"/>
</dbReference>
<dbReference type="GO" id="GO:0019288">
    <property type="term" value="P:isopentenyl diphosphate biosynthetic process, methylerythritol 4-phosphate pathway"/>
    <property type="evidence" value="ECO:0007669"/>
    <property type="project" value="UniProtKB-UniRule"/>
</dbReference>
<dbReference type="CDD" id="cd00164">
    <property type="entry name" value="S1_like"/>
    <property type="match status" value="1"/>
</dbReference>
<feature type="binding site" evidence="5">
    <location>
        <position position="266"/>
    </location>
    <ligand>
        <name>dimethylallyl diphosphate</name>
        <dbReference type="ChEBI" id="CHEBI:57623"/>
    </ligand>
</feature>
<feature type="binding site" evidence="5">
    <location>
        <position position="165"/>
    </location>
    <ligand>
        <name>(2E)-4-hydroxy-3-methylbut-2-enyl diphosphate</name>
        <dbReference type="ChEBI" id="CHEBI:128753"/>
    </ligand>
</feature>
<keyword evidence="5" id="KW-0414">Isoprene biosynthesis</keyword>
<dbReference type="FunFam" id="2.40.50.140:FF:000051">
    <property type="entry name" value="RNA-binding transcriptional accessory protein"/>
    <property type="match status" value="1"/>
</dbReference>
<feature type="binding site" evidence="5">
    <location>
        <position position="98"/>
    </location>
    <ligand>
        <name>[4Fe-4S] cluster</name>
        <dbReference type="ChEBI" id="CHEBI:49883"/>
    </ligand>
</feature>
<dbReference type="GO" id="GO:0046872">
    <property type="term" value="F:metal ion binding"/>
    <property type="evidence" value="ECO:0007669"/>
    <property type="project" value="UniProtKB-KW"/>
</dbReference>
<dbReference type="UniPathway" id="UPA00059">
    <property type="reaction ID" value="UER00105"/>
</dbReference>
<gene>
    <name evidence="5" type="primary">ispH</name>
    <name evidence="8" type="ORF">LY60_00708</name>
</gene>
<feature type="binding site" evidence="5">
    <location>
        <position position="222"/>
    </location>
    <ligand>
        <name>(2E)-4-hydroxy-3-methylbut-2-enyl diphosphate</name>
        <dbReference type="ChEBI" id="CHEBI:128753"/>
    </ligand>
</feature>
<sequence>MVRIMRIEVSKYNGFCAGVKVAVNKAFNALEEEKKLYSYGEIIHNKDVIDKLKEMGLTVVDEVPEKSDAKLLIRAHGVGKYVYDKINENNVEVIDATCVKVKKIHKIVEEFKNNDYNIIIAGDKNHPEVLGIIGWCIDAEVIDSVDAFKSLDIDASKKYLLVSQTTFNSKTFDEITDYIEKKHLTNVVAENTICDATRKRQDSCLELASRCDVMLIVGSKTSSNTKKLYELSKKVCENTFLIENYKEIPYKYIDKKTIVGVSAGASAPDWIIEEVIKMLENLNNDMNEKNEQAEQAGTMHELLENYGGVSYIRTGERIKGTVIYVTPEAVSVNINYKSDGIITRDEFSMGEVQDLTKLVKEGDEIEAQVVKISDQDGNVVLTRKPLEEHKVWEELEAMKNDGTVVETIIVEASQFGIYGKVKGIKGFIPRNQISINRNADPSEYVGKNLKVQVLETKNNKGRRQLVLTSRAIEKQEKEAKDNEVWETIKEGEIYEGTVKNIQDYGAFVEINGIDGLLHINEIAWTRIKHPSEVLKTGDKISVKVKSIDKENKKLSLSYKATIKSPWALFLDKHQKGDVVTGVVTRIVDFGAFVMVDDIECLLHIKDLDWARTEKVTDILHEGQEVTAKILNITRKDRKVSLGMKQLVEHPFDKYAKDLKKDDIIQVEVTRILLDGVHVSVNGNIDCFIPIAKVSTEKLRTPAQVVKVGEMKDAKVLGIDLKGKNLNLSFILEDKGDEFENTEAASYQPEEANFTIGESIGNALGDLLK</sequence>
<keyword evidence="9" id="KW-1185">Reference proteome</keyword>
<feature type="binding site" evidence="5">
    <location>
        <position position="194"/>
    </location>
    <ligand>
        <name>[4Fe-4S] cluster</name>
        <dbReference type="ChEBI" id="CHEBI:49883"/>
    </ligand>
</feature>
<feature type="coiled-coil region" evidence="6">
    <location>
        <begin position="272"/>
        <end position="299"/>
    </location>
</feature>
<feature type="binding site" evidence="5">
    <location>
        <position position="44"/>
    </location>
    <ligand>
        <name>isopentenyl diphosphate</name>
        <dbReference type="ChEBI" id="CHEBI:128769"/>
    </ligand>
</feature>
<feature type="binding site" evidence="5">
    <location>
        <position position="126"/>
    </location>
    <ligand>
        <name>(2E)-4-hydroxy-3-methylbut-2-enyl diphosphate</name>
        <dbReference type="ChEBI" id="CHEBI:128753"/>
    </ligand>
</feature>
<dbReference type="Gene3D" id="3.40.1010.20">
    <property type="entry name" value="4-hydroxy-3-methylbut-2-enyl diphosphate reductase, catalytic domain"/>
    <property type="match status" value="2"/>
</dbReference>
<dbReference type="EMBL" id="VLKH01000002">
    <property type="protein sequence ID" value="TWH82410.1"/>
    <property type="molecule type" value="Genomic_DNA"/>
</dbReference>
<dbReference type="Proteomes" id="UP000315343">
    <property type="component" value="Unassembled WGS sequence"/>
</dbReference>
<dbReference type="CDD" id="cd05688">
    <property type="entry name" value="S1_RPS1_repeat_ec3"/>
    <property type="match status" value="1"/>
</dbReference>
<comment type="similarity">
    <text evidence="5">Belongs to the IspH family.</text>
</comment>
<dbReference type="NCBIfam" id="TIGR00216">
    <property type="entry name" value="ispH_lytB"/>
    <property type="match status" value="1"/>
</dbReference>
<dbReference type="CDD" id="cd13944">
    <property type="entry name" value="lytB_ispH"/>
    <property type="match status" value="1"/>
</dbReference>
<dbReference type="GO" id="GO:0003729">
    <property type="term" value="F:mRNA binding"/>
    <property type="evidence" value="ECO:0007669"/>
    <property type="project" value="UniProtKB-ARBA"/>
</dbReference>
<dbReference type="PANTHER" id="PTHR30426">
    <property type="entry name" value="4-HYDROXY-3-METHYLBUT-2-ENYL DIPHOSPHATE REDUCTASE"/>
    <property type="match status" value="1"/>
</dbReference>
<dbReference type="PANTHER" id="PTHR30426:SF0">
    <property type="entry name" value="4-HYDROXY-3-METHYLBUT-2-ENYL DIPHOSPHATE REDUCTASE"/>
    <property type="match status" value="1"/>
</dbReference>
<dbReference type="AlphaFoldDB" id="A0A562JGW6"/>
<dbReference type="InterPro" id="IPR035104">
    <property type="entry name" value="Ribosomal_protein_S1-like"/>
</dbReference>
<feature type="binding site" evidence="5">
    <location>
        <position position="44"/>
    </location>
    <ligand>
        <name>dimethylallyl diphosphate</name>
        <dbReference type="ChEBI" id="CHEBI:57623"/>
    </ligand>
</feature>
<dbReference type="Pfam" id="PF00575">
    <property type="entry name" value="S1"/>
    <property type="match status" value="5"/>
</dbReference>
<feature type="domain" description="S1 motif" evidence="7">
    <location>
        <begin position="402"/>
        <end position="470"/>
    </location>
</feature>
<keyword evidence="3 5" id="KW-0408">Iron</keyword>
<dbReference type="UniPathway" id="UPA00056">
    <property type="reaction ID" value="UER00097"/>
</dbReference>
<feature type="binding site" evidence="5">
    <location>
        <position position="224"/>
    </location>
    <ligand>
        <name>isopentenyl diphosphate</name>
        <dbReference type="ChEBI" id="CHEBI:128769"/>
    </ligand>
</feature>
<dbReference type="EC" id="1.17.7.4" evidence="5"/>
<evidence type="ECO:0000256" key="6">
    <source>
        <dbReference type="SAM" id="Coils"/>
    </source>
</evidence>
<feature type="binding site" evidence="5">
    <location>
        <position position="223"/>
    </location>
    <ligand>
        <name>(2E)-4-hydroxy-3-methylbut-2-enyl diphosphate</name>
        <dbReference type="ChEBI" id="CHEBI:128753"/>
    </ligand>
</feature>
<comment type="caution">
    <text evidence="8">The sequence shown here is derived from an EMBL/GenBank/DDBJ whole genome shotgun (WGS) entry which is preliminary data.</text>
</comment>
<feature type="binding site" evidence="5">
    <location>
        <position position="126"/>
    </location>
    <ligand>
        <name>dimethylallyl diphosphate</name>
        <dbReference type="ChEBI" id="CHEBI:57623"/>
    </ligand>
</feature>
<protein>
    <recommendedName>
        <fullName evidence="5">4-hydroxy-3-methylbut-2-enyl diphosphate reductase</fullName>
        <shortName evidence="5">HMBPP reductase</shortName>
        <ecNumber evidence="5">1.17.7.4</ecNumber>
    </recommendedName>
</protein>
<keyword evidence="5" id="KW-0560">Oxidoreductase</keyword>
<evidence type="ECO:0000256" key="4">
    <source>
        <dbReference type="ARBA" id="ARBA00023014"/>
    </source>
</evidence>
<dbReference type="Gene3D" id="3.40.50.11270">
    <property type="match status" value="1"/>
</dbReference>
<dbReference type="GO" id="GO:0005737">
    <property type="term" value="C:cytoplasm"/>
    <property type="evidence" value="ECO:0007669"/>
    <property type="project" value="UniProtKB-ARBA"/>
</dbReference>
<comment type="cofactor">
    <cofactor evidence="5">
        <name>[4Fe-4S] cluster</name>
        <dbReference type="ChEBI" id="CHEBI:49883"/>
    </cofactor>
    <text evidence="5">Binds 1 [4Fe-4S] cluster per subunit.</text>
</comment>
<dbReference type="SMART" id="SM00316">
    <property type="entry name" value="S1"/>
    <property type="match status" value="5"/>
</dbReference>
<feature type="binding site" evidence="5">
    <location>
        <position position="76"/>
    </location>
    <ligand>
        <name>isopentenyl diphosphate</name>
        <dbReference type="ChEBI" id="CHEBI:128769"/>
    </ligand>
</feature>
<dbReference type="Gene3D" id="2.40.50.140">
    <property type="entry name" value="Nucleic acid-binding proteins"/>
    <property type="match status" value="5"/>
</dbReference>
<name>A0A562JGW6_9FIRM</name>
<feature type="binding site" evidence="5">
    <location>
        <position position="44"/>
    </location>
    <ligand>
        <name>(2E)-4-hydroxy-3-methylbut-2-enyl diphosphate</name>
        <dbReference type="ChEBI" id="CHEBI:128753"/>
    </ligand>
</feature>
<feature type="binding site" evidence="5">
    <location>
        <position position="222"/>
    </location>
    <ligand>
        <name>isopentenyl diphosphate</name>
        <dbReference type="ChEBI" id="CHEBI:128769"/>
    </ligand>
</feature>
<feature type="binding site" evidence="5">
    <location>
        <position position="222"/>
    </location>
    <ligand>
        <name>dimethylallyl diphosphate</name>
        <dbReference type="ChEBI" id="CHEBI:57623"/>
    </ligand>
</feature>
<dbReference type="PRINTS" id="PR00681">
    <property type="entry name" value="RIBOSOMALS1"/>
</dbReference>
<feature type="binding site" evidence="5">
    <location>
        <position position="223"/>
    </location>
    <ligand>
        <name>dimethylallyl diphosphate</name>
        <dbReference type="ChEBI" id="CHEBI:57623"/>
    </ligand>
</feature>
<comment type="function">
    <text evidence="5">Catalyzes the conversion of 1-hydroxy-2-methyl-2-(E)-butenyl 4-diphosphate (HMBPP) into a mixture of isopentenyl diphosphate (IPP) and dimethylallyl diphosphate (DMAPP). Acts in the terminal step of the DOXP/MEP pathway for isoprenoid precursor biosynthesis.</text>
</comment>
<keyword evidence="4 5" id="KW-0411">Iron-sulfur</keyword>
<evidence type="ECO:0000256" key="1">
    <source>
        <dbReference type="ARBA" id="ARBA00022485"/>
    </source>
</evidence>
<feature type="domain" description="S1 motif" evidence="7">
    <location>
        <begin position="491"/>
        <end position="559"/>
    </location>
</feature>
<proteinExistence type="inferred from homology"/>
<comment type="pathway">
    <text evidence="5">Isoprenoid biosynthesis; isopentenyl diphosphate biosynthesis via DXP pathway; isopentenyl diphosphate from 1-deoxy-D-xylulose 5-phosphate: step 6/6.</text>
</comment>
<feature type="binding site" evidence="5">
    <location>
        <position position="16"/>
    </location>
    <ligand>
        <name>[4Fe-4S] cluster</name>
        <dbReference type="ChEBI" id="CHEBI:49883"/>
    </ligand>
</feature>
<dbReference type="InterPro" id="IPR003451">
    <property type="entry name" value="LytB/IspH"/>
</dbReference>
<evidence type="ECO:0000313" key="9">
    <source>
        <dbReference type="Proteomes" id="UP000315343"/>
    </source>
</evidence>
<feature type="binding site" evidence="5">
    <location>
        <position position="224"/>
    </location>
    <ligand>
        <name>dimethylallyl diphosphate</name>
        <dbReference type="ChEBI" id="CHEBI:57623"/>
    </ligand>
</feature>
<comment type="pathway">
    <text evidence="5">Isoprenoid biosynthesis; dimethylallyl diphosphate biosynthesis; dimethylallyl diphosphate from (2E)-4-hydroxy-3-methylbutenyl diphosphate: step 1/1.</text>
</comment>
<comment type="catalytic activity">
    <reaction evidence="5">
        <text>isopentenyl diphosphate + 2 oxidized [2Fe-2S]-[ferredoxin] + H2O = (2E)-4-hydroxy-3-methylbut-2-enyl diphosphate + 2 reduced [2Fe-2S]-[ferredoxin] + 2 H(+)</text>
        <dbReference type="Rhea" id="RHEA:24488"/>
        <dbReference type="Rhea" id="RHEA-COMP:10000"/>
        <dbReference type="Rhea" id="RHEA-COMP:10001"/>
        <dbReference type="ChEBI" id="CHEBI:15377"/>
        <dbReference type="ChEBI" id="CHEBI:15378"/>
        <dbReference type="ChEBI" id="CHEBI:33737"/>
        <dbReference type="ChEBI" id="CHEBI:33738"/>
        <dbReference type="ChEBI" id="CHEBI:128753"/>
        <dbReference type="ChEBI" id="CHEBI:128769"/>
        <dbReference type="EC" id="1.17.7.4"/>
    </reaction>
</comment>
<accession>A0A562JGW6</accession>
<dbReference type="SUPFAM" id="SSF50249">
    <property type="entry name" value="Nucleic acid-binding proteins"/>
    <property type="match status" value="5"/>
</dbReference>
<feature type="active site" description="Proton donor" evidence="5">
    <location>
        <position position="128"/>
    </location>
</feature>
<comment type="catalytic activity">
    <reaction evidence="5">
        <text>dimethylallyl diphosphate + 2 oxidized [2Fe-2S]-[ferredoxin] + H2O = (2E)-4-hydroxy-3-methylbut-2-enyl diphosphate + 2 reduced [2Fe-2S]-[ferredoxin] + 2 H(+)</text>
        <dbReference type="Rhea" id="RHEA:24825"/>
        <dbReference type="Rhea" id="RHEA-COMP:10000"/>
        <dbReference type="Rhea" id="RHEA-COMP:10001"/>
        <dbReference type="ChEBI" id="CHEBI:15377"/>
        <dbReference type="ChEBI" id="CHEBI:15378"/>
        <dbReference type="ChEBI" id="CHEBI:33737"/>
        <dbReference type="ChEBI" id="CHEBI:33738"/>
        <dbReference type="ChEBI" id="CHEBI:57623"/>
        <dbReference type="ChEBI" id="CHEBI:128753"/>
        <dbReference type="EC" id="1.17.7.4"/>
    </reaction>
</comment>
<dbReference type="InterPro" id="IPR003029">
    <property type="entry name" value="S1_domain"/>
</dbReference>
<dbReference type="CDD" id="cd05687">
    <property type="entry name" value="S1_RPS1_repeat_ec1_hs1"/>
    <property type="match status" value="1"/>
</dbReference>
<dbReference type="HAMAP" id="MF_00191">
    <property type="entry name" value="IspH"/>
    <property type="match status" value="1"/>
</dbReference>
<feature type="binding site" evidence="5">
    <location>
        <position position="76"/>
    </location>
    <ligand>
        <name>(2E)-4-hydroxy-3-methylbut-2-enyl diphosphate</name>
        <dbReference type="ChEBI" id="CHEBI:128753"/>
    </ligand>
</feature>
<dbReference type="RefSeq" id="WP_145080038.1">
    <property type="nucleotide sequence ID" value="NZ_DAMBUX010000001.1"/>
</dbReference>
<dbReference type="OrthoDB" id="9804077at2"/>